<feature type="domain" description="TonB-dependent receptor-like beta-barrel" evidence="12">
    <location>
        <begin position="267"/>
        <end position="677"/>
    </location>
</feature>
<sequence>MTGRLLLIIIIMMQLSVGVRAAIVRGLVVTDGEKPVPFAYVSIEGRSQTAQTDKDGHFSLSLANGHYRLTATLLGYQKTTIETTVEGETAVKITMKEDLINLSTVTITGTLTPKTLANTPVVTRVITANDIRKLDATNIRDVLEAELPGLEYSYSMNQQPVLTMQGLGGQSLLFLIDGERLAGETLDNIDFRRLNTDNIERIEIVKGAASALYGSNAVGAVVNIITKSASDPLTLHLSSHVGSRYGEQRHGGEWGLRAGRLANLLHVQTDRLGTYYAFDKGRKDSTQVYGNHQWNFKDKLSFRISDRFALTGKAGYYFHERNSSVDTRDRARDFSGSTRLTGRFDEANVLDVSYNFDRYDKSNYYIAPRKDILDYKNVQHSLRALYTHTFPKGLALTLGGDLLNNYLRSYQFSGDDTHTQVTADLFAQADWAIDKHWTIVGGLRSDYFSGYGWQLTPKLATMYALGRLKLRGSYSRGFRAPSLKERYTDFNMANIFKIYGNKDLKAETSHSFSASGEYVHRCYCFTLTGYYNILSNEITTIWDQTRENGRGAMVYRNVDGTDLAGFDATVIARYTCGIGAKMSYAFFHEFPRGGRLNTSDSRPHTFTAQVDYRRTFRNYAFDIVLNGRYLSRNHYHTLARDYATYVSASSPAYSLWKLILRQRFYNAIDITLGVDNLFNYRPDRYQYNSPFTTGTAFTATVGIELERIAKLF</sequence>
<dbReference type="InterPro" id="IPR036942">
    <property type="entry name" value="Beta-barrel_TonB_sf"/>
</dbReference>
<dbReference type="CDD" id="cd01347">
    <property type="entry name" value="ligand_gated_channel"/>
    <property type="match status" value="1"/>
</dbReference>
<keyword evidence="6 11" id="KW-0798">TonB box</keyword>
<dbReference type="PANTHER" id="PTHR30069:SF29">
    <property type="entry name" value="HEMOGLOBIN AND HEMOGLOBIN-HAPTOGLOBIN-BINDING PROTEIN 1-RELATED"/>
    <property type="match status" value="1"/>
</dbReference>
<protein>
    <submittedName>
        <fullName evidence="14">TonB-dependent receptor</fullName>
    </submittedName>
</protein>
<dbReference type="PANTHER" id="PTHR30069">
    <property type="entry name" value="TONB-DEPENDENT OUTER MEMBRANE RECEPTOR"/>
    <property type="match status" value="1"/>
</dbReference>
<dbReference type="Pfam" id="PF13715">
    <property type="entry name" value="CarbopepD_reg_2"/>
    <property type="match status" value="1"/>
</dbReference>
<evidence type="ECO:0000256" key="5">
    <source>
        <dbReference type="ARBA" id="ARBA00022729"/>
    </source>
</evidence>
<dbReference type="RefSeq" id="WP_025064943.1">
    <property type="nucleotide sequence ID" value="NZ_CP013195.1"/>
</dbReference>
<evidence type="ECO:0000256" key="4">
    <source>
        <dbReference type="ARBA" id="ARBA00022692"/>
    </source>
</evidence>
<dbReference type="Pfam" id="PF07715">
    <property type="entry name" value="Plug"/>
    <property type="match status" value="1"/>
</dbReference>
<dbReference type="InterPro" id="IPR037066">
    <property type="entry name" value="Plug_dom_sf"/>
</dbReference>
<dbReference type="Pfam" id="PF00593">
    <property type="entry name" value="TonB_dep_Rec_b-barrel"/>
    <property type="match status" value="1"/>
</dbReference>
<dbReference type="eggNOG" id="COG4771">
    <property type="taxonomic scope" value="Bacteria"/>
</dbReference>
<keyword evidence="8 14" id="KW-0675">Receptor</keyword>
<evidence type="ECO:0000256" key="9">
    <source>
        <dbReference type="ARBA" id="ARBA00023237"/>
    </source>
</evidence>
<accession>A0A0S2KN22</accession>
<dbReference type="AlphaFoldDB" id="A0A0S2KN22"/>
<keyword evidence="15" id="KW-1185">Reference proteome</keyword>
<evidence type="ECO:0000256" key="1">
    <source>
        <dbReference type="ARBA" id="ARBA00004571"/>
    </source>
</evidence>
<dbReference type="SUPFAM" id="SSF49464">
    <property type="entry name" value="Carboxypeptidase regulatory domain-like"/>
    <property type="match status" value="1"/>
</dbReference>
<keyword evidence="5" id="KW-0732">Signal</keyword>
<gene>
    <name evidence="14" type="ORF">AS203_11795</name>
</gene>
<evidence type="ECO:0000256" key="3">
    <source>
        <dbReference type="ARBA" id="ARBA00022452"/>
    </source>
</evidence>
<keyword evidence="9 10" id="KW-0998">Cell outer membrane</keyword>
<evidence type="ECO:0000256" key="2">
    <source>
        <dbReference type="ARBA" id="ARBA00022448"/>
    </source>
</evidence>
<evidence type="ECO:0000256" key="8">
    <source>
        <dbReference type="ARBA" id="ARBA00023170"/>
    </source>
</evidence>
<evidence type="ECO:0000256" key="10">
    <source>
        <dbReference type="PROSITE-ProRule" id="PRU01360"/>
    </source>
</evidence>
<dbReference type="STRING" id="76123.AS203_11795"/>
<evidence type="ECO:0000313" key="14">
    <source>
        <dbReference type="EMBL" id="ALO49680.1"/>
    </source>
</evidence>
<dbReference type="PROSITE" id="PS52016">
    <property type="entry name" value="TONB_DEPENDENT_REC_3"/>
    <property type="match status" value="1"/>
</dbReference>
<dbReference type="InterPro" id="IPR008969">
    <property type="entry name" value="CarboxyPept-like_regulatory"/>
</dbReference>
<dbReference type="InterPro" id="IPR039426">
    <property type="entry name" value="TonB-dep_rcpt-like"/>
</dbReference>
<evidence type="ECO:0000256" key="7">
    <source>
        <dbReference type="ARBA" id="ARBA00023136"/>
    </source>
</evidence>
<dbReference type="InterPro" id="IPR012910">
    <property type="entry name" value="Plug_dom"/>
</dbReference>
<dbReference type="GO" id="GO:0015344">
    <property type="term" value="F:siderophore uptake transmembrane transporter activity"/>
    <property type="evidence" value="ECO:0007669"/>
    <property type="project" value="TreeGrafter"/>
</dbReference>
<keyword evidence="2 10" id="KW-0813">Transport</keyword>
<evidence type="ECO:0000256" key="11">
    <source>
        <dbReference type="RuleBase" id="RU003357"/>
    </source>
</evidence>
<dbReference type="GO" id="GO:0044718">
    <property type="term" value="P:siderophore transmembrane transport"/>
    <property type="evidence" value="ECO:0007669"/>
    <property type="project" value="TreeGrafter"/>
</dbReference>
<evidence type="ECO:0000259" key="13">
    <source>
        <dbReference type="Pfam" id="PF07715"/>
    </source>
</evidence>
<dbReference type="Gene3D" id="2.40.170.20">
    <property type="entry name" value="TonB-dependent receptor, beta-barrel domain"/>
    <property type="match status" value="1"/>
</dbReference>
<organism evidence="14 15">
    <name type="scientific">Hoylesella enoeca</name>
    <dbReference type="NCBI Taxonomy" id="76123"/>
    <lineage>
        <taxon>Bacteria</taxon>
        <taxon>Pseudomonadati</taxon>
        <taxon>Bacteroidota</taxon>
        <taxon>Bacteroidia</taxon>
        <taxon>Bacteroidales</taxon>
        <taxon>Prevotellaceae</taxon>
        <taxon>Hoylesella</taxon>
    </lineage>
</organism>
<keyword evidence="3 10" id="KW-1134">Transmembrane beta strand</keyword>
<dbReference type="OrthoDB" id="9764669at2"/>
<evidence type="ECO:0000259" key="12">
    <source>
        <dbReference type="Pfam" id="PF00593"/>
    </source>
</evidence>
<keyword evidence="4 10" id="KW-0812">Transmembrane</keyword>
<keyword evidence="7 10" id="KW-0472">Membrane</keyword>
<proteinExistence type="inferred from homology"/>
<dbReference type="KEGG" id="peo:AS203_11795"/>
<comment type="similarity">
    <text evidence="10 11">Belongs to the TonB-dependent receptor family.</text>
</comment>
<reference evidence="15" key="1">
    <citation type="submission" date="2015-11" db="EMBL/GenBank/DDBJ databases">
        <authorList>
            <person name="Holder M.E."/>
            <person name="Ajami N.J."/>
            <person name="Petrosino J.F."/>
        </authorList>
    </citation>
    <scope>NUCLEOTIDE SEQUENCE [LARGE SCALE GENOMIC DNA]</scope>
    <source>
        <strain evidence="15">F0113</strain>
    </source>
</reference>
<feature type="domain" description="TonB-dependent receptor plug" evidence="13">
    <location>
        <begin position="116"/>
        <end position="221"/>
    </location>
</feature>
<dbReference type="Gene3D" id="2.60.40.1120">
    <property type="entry name" value="Carboxypeptidase-like, regulatory domain"/>
    <property type="match status" value="1"/>
</dbReference>
<comment type="subcellular location">
    <subcellularLocation>
        <location evidence="1 10">Cell outer membrane</location>
        <topology evidence="1 10">Multi-pass membrane protein</topology>
    </subcellularLocation>
</comment>
<dbReference type="SUPFAM" id="SSF56935">
    <property type="entry name" value="Porins"/>
    <property type="match status" value="1"/>
</dbReference>
<evidence type="ECO:0000313" key="15">
    <source>
        <dbReference type="Proteomes" id="UP000056252"/>
    </source>
</evidence>
<dbReference type="GO" id="GO:0009279">
    <property type="term" value="C:cell outer membrane"/>
    <property type="evidence" value="ECO:0007669"/>
    <property type="project" value="UniProtKB-SubCell"/>
</dbReference>
<dbReference type="EMBL" id="CP013195">
    <property type="protein sequence ID" value="ALO49680.1"/>
    <property type="molecule type" value="Genomic_DNA"/>
</dbReference>
<dbReference type="InterPro" id="IPR000531">
    <property type="entry name" value="Beta-barrel_TonB"/>
</dbReference>
<evidence type="ECO:0000256" key="6">
    <source>
        <dbReference type="ARBA" id="ARBA00023077"/>
    </source>
</evidence>
<name>A0A0S2KN22_9BACT</name>
<dbReference type="Proteomes" id="UP000056252">
    <property type="component" value="Chromosome"/>
</dbReference>
<dbReference type="Gene3D" id="2.170.130.10">
    <property type="entry name" value="TonB-dependent receptor, plug domain"/>
    <property type="match status" value="1"/>
</dbReference>